<keyword evidence="3" id="KW-0680">Restriction system</keyword>
<dbReference type="SUPFAM" id="SSF116734">
    <property type="entry name" value="DNA methylase specificity domain"/>
    <property type="match status" value="1"/>
</dbReference>
<dbReference type="Gene3D" id="3.40.50.150">
    <property type="entry name" value="Vaccinia Virus protein VP39"/>
    <property type="match status" value="1"/>
</dbReference>
<protein>
    <submittedName>
        <fullName evidence="7">Uncharacterized protein</fullName>
    </submittedName>
</protein>
<reference evidence="7 8" key="1">
    <citation type="submission" date="2024-05" db="EMBL/GenBank/DDBJ databases">
        <authorList>
            <person name="Duchaud E."/>
        </authorList>
    </citation>
    <scope>NUCLEOTIDE SEQUENCE [LARGE SCALE GENOMIC DNA]</scope>
    <source>
        <strain evidence="7">Ena-SAMPLE-TAB-13-05-2024-13:56:06:370-140308</strain>
    </source>
</reference>
<comment type="similarity">
    <text evidence="2">Belongs to the type-I restriction system S methylase family.</text>
</comment>
<evidence type="ECO:0000313" key="7">
    <source>
        <dbReference type="EMBL" id="CAL2101862.1"/>
    </source>
</evidence>
<dbReference type="PANTHER" id="PTHR30408">
    <property type="entry name" value="TYPE-1 RESTRICTION ENZYME ECOKI SPECIFICITY PROTEIN"/>
    <property type="match status" value="1"/>
</dbReference>
<comment type="similarity">
    <text evidence="1">Belongs to the N(4)/N(6)-methyltransferase family.</text>
</comment>
<dbReference type="Proteomes" id="UP001497527">
    <property type="component" value="Unassembled WGS sequence"/>
</dbReference>
<dbReference type="InterPro" id="IPR029063">
    <property type="entry name" value="SAM-dependent_MTases_sf"/>
</dbReference>
<evidence type="ECO:0000256" key="4">
    <source>
        <dbReference type="ARBA" id="ARBA00023125"/>
    </source>
</evidence>
<feature type="domain" description="DNA methylase adenine-specific" evidence="6">
    <location>
        <begin position="90"/>
        <end position="201"/>
    </location>
</feature>
<dbReference type="PANTHER" id="PTHR30408:SF12">
    <property type="entry name" value="TYPE I RESTRICTION ENZYME MJAVIII SPECIFICITY SUBUNIT"/>
    <property type="match status" value="1"/>
</dbReference>
<evidence type="ECO:0000256" key="3">
    <source>
        <dbReference type="ARBA" id="ARBA00022747"/>
    </source>
</evidence>
<dbReference type="Pfam" id="PF02384">
    <property type="entry name" value="N6_Mtase"/>
    <property type="match status" value="1"/>
</dbReference>
<comment type="caution">
    <text evidence="7">The sequence shown here is derived from an EMBL/GenBank/DDBJ whole genome shotgun (WGS) entry which is preliminary data.</text>
</comment>
<dbReference type="Pfam" id="PF01420">
    <property type="entry name" value="Methylase_S"/>
    <property type="match status" value="1"/>
</dbReference>
<dbReference type="InterPro" id="IPR003356">
    <property type="entry name" value="DNA_methylase_A-5"/>
</dbReference>
<organism evidence="7 8">
    <name type="scientific">Tenacibaculum polynesiense</name>
    <dbReference type="NCBI Taxonomy" id="3137857"/>
    <lineage>
        <taxon>Bacteria</taxon>
        <taxon>Pseudomonadati</taxon>
        <taxon>Bacteroidota</taxon>
        <taxon>Flavobacteriia</taxon>
        <taxon>Flavobacteriales</taxon>
        <taxon>Flavobacteriaceae</taxon>
        <taxon>Tenacibaculum</taxon>
    </lineage>
</organism>
<keyword evidence="4" id="KW-0238">DNA-binding</keyword>
<feature type="domain" description="Type I restriction modification DNA specificity" evidence="5">
    <location>
        <begin position="258"/>
        <end position="406"/>
    </location>
</feature>
<dbReference type="InterPro" id="IPR000055">
    <property type="entry name" value="Restrct_endonuc_typeI_TRD"/>
</dbReference>
<dbReference type="Gene3D" id="3.90.220.20">
    <property type="entry name" value="DNA methylase specificity domains"/>
    <property type="match status" value="1"/>
</dbReference>
<evidence type="ECO:0000256" key="1">
    <source>
        <dbReference type="ARBA" id="ARBA00006594"/>
    </source>
</evidence>
<keyword evidence="8" id="KW-1185">Reference proteome</keyword>
<proteinExistence type="inferred from homology"/>
<evidence type="ECO:0000313" key="8">
    <source>
        <dbReference type="Proteomes" id="UP001497527"/>
    </source>
</evidence>
<dbReference type="RefSeq" id="WP_348714951.1">
    <property type="nucleotide sequence ID" value="NZ_CAXJIO010000010.1"/>
</dbReference>
<evidence type="ECO:0000259" key="5">
    <source>
        <dbReference type="Pfam" id="PF01420"/>
    </source>
</evidence>
<sequence length="735" mass="85801">MIIDELKEKGINTTQSVIKYLARNNRGTCFLPENLTELIAQIAKSNSPKNCINLNSNIGEILSKCKDIDNTLGLDVSQENIEIAKYLNPTLHFENSNPINYSIQNKFDVVICFPPLGQRIEVNGRKVPSSKLYITKSLELLSIRGKAILVLPHNFLTASVYKEIRSDILENYGINKVISLPQKLLINTGVKLSIIEVVKKPIERTEFYKIQSLNFNAFNKIAHIPDFKVSKENLNERWDYSYHNPKNREYENELKSQKTKKLAELVEVFVGTYFSNEEKASNGDYLWFTTRNLSNGKFQYSANDIFISKKEFSIREQTAIIQKGDILISRIHRTKETFYVHTNTKQKLIAWQHFIILRGKNAEYVAAYLNTDYGINLFNQQIKRQVGSSTVPTISVRDLKNIEIPILPIGDLELTSKRSLEKLSYEELLKINEKYNALKSKFNTLKKGNTISAHEAQLNSMQETLNEVLSNQKVITIKLDDIKSTLIELTNDFKLIKDLPRDIDEKIIRLNENLDSKLETLLQDQKQIDFYIKEIKRWFDFYDILEVKSQKYLPEAEYIFDHISKLQNPDYSPFILQYCRALENELLKKIFRAYVQSLIDQNIDIEEDFAWDFGRKESGKLNNDNTFRLAKHLKRCLGRSEEEWFFELGSMEVNLRYLTGRTVDKSPLLQDLKSFVLNRFKDEFLNIEYLDEIKTIIRDYRNQSAHPNLIDTQKAIKFHKQMKQCLVSLMENYKK</sequence>
<dbReference type="InterPro" id="IPR044946">
    <property type="entry name" value="Restrct_endonuc_typeI_TRD_sf"/>
</dbReference>
<name>A0ABP1ETJ9_9FLAO</name>
<dbReference type="SUPFAM" id="SSF53335">
    <property type="entry name" value="S-adenosyl-L-methionine-dependent methyltransferases"/>
    <property type="match status" value="1"/>
</dbReference>
<accession>A0ABP1ETJ9</accession>
<dbReference type="InterPro" id="IPR052021">
    <property type="entry name" value="Type-I_RS_S_subunit"/>
</dbReference>
<dbReference type="EMBL" id="CAXJIO010000010">
    <property type="protein sequence ID" value="CAL2101862.1"/>
    <property type="molecule type" value="Genomic_DNA"/>
</dbReference>
<evidence type="ECO:0000259" key="6">
    <source>
        <dbReference type="Pfam" id="PF02384"/>
    </source>
</evidence>
<gene>
    <name evidence="7" type="ORF">T190423A01A_10425</name>
</gene>
<evidence type="ECO:0000256" key="2">
    <source>
        <dbReference type="ARBA" id="ARBA00010923"/>
    </source>
</evidence>